<feature type="compositionally biased region" description="Polar residues" evidence="3">
    <location>
        <begin position="341"/>
        <end position="371"/>
    </location>
</feature>
<feature type="compositionally biased region" description="Basic and acidic residues" evidence="3">
    <location>
        <begin position="322"/>
        <end position="334"/>
    </location>
</feature>
<feature type="compositionally biased region" description="Low complexity" evidence="3">
    <location>
        <begin position="520"/>
        <end position="535"/>
    </location>
</feature>
<keyword evidence="1 2" id="KW-0694">RNA-binding</keyword>
<feature type="compositionally biased region" description="Polar residues" evidence="3">
    <location>
        <begin position="506"/>
        <end position="519"/>
    </location>
</feature>
<dbReference type="PANTHER" id="PTHR21245">
    <property type="entry name" value="HETEROGENEOUS NUCLEAR RIBONUCLEOPROTEIN"/>
    <property type="match status" value="1"/>
</dbReference>
<dbReference type="InterPro" id="IPR000504">
    <property type="entry name" value="RRM_dom"/>
</dbReference>
<dbReference type="Pfam" id="PF00076">
    <property type="entry name" value="RRM_1"/>
    <property type="match status" value="1"/>
</dbReference>
<dbReference type="EMBL" id="JARBJD010000065">
    <property type="protein sequence ID" value="KAK2955557.1"/>
    <property type="molecule type" value="Genomic_DNA"/>
</dbReference>
<dbReference type="Proteomes" id="UP001281761">
    <property type="component" value="Unassembled WGS sequence"/>
</dbReference>
<evidence type="ECO:0000313" key="5">
    <source>
        <dbReference type="EMBL" id="KAK2955557.1"/>
    </source>
</evidence>
<feature type="compositionally biased region" description="Basic and acidic residues" evidence="3">
    <location>
        <begin position="284"/>
        <end position="306"/>
    </location>
</feature>
<proteinExistence type="predicted"/>
<feature type="compositionally biased region" description="Low complexity" evidence="3">
    <location>
        <begin position="625"/>
        <end position="640"/>
    </location>
</feature>
<feature type="region of interest" description="Disordered" evidence="3">
    <location>
        <begin position="803"/>
        <end position="845"/>
    </location>
</feature>
<gene>
    <name evidence="5" type="ORF">BLNAU_9414</name>
</gene>
<name>A0ABQ9XVQ6_9EUKA</name>
<feature type="region of interest" description="Disordered" evidence="3">
    <location>
        <begin position="284"/>
        <end position="371"/>
    </location>
</feature>
<dbReference type="CDD" id="cd00590">
    <property type="entry name" value="RRM_SF"/>
    <property type="match status" value="2"/>
</dbReference>
<evidence type="ECO:0000256" key="3">
    <source>
        <dbReference type="SAM" id="MobiDB-lite"/>
    </source>
</evidence>
<feature type="compositionally biased region" description="Polar residues" evidence="3">
    <location>
        <begin position="550"/>
        <end position="566"/>
    </location>
</feature>
<feature type="compositionally biased region" description="Low complexity" evidence="3">
    <location>
        <begin position="803"/>
        <end position="819"/>
    </location>
</feature>
<dbReference type="SMART" id="SM00360">
    <property type="entry name" value="RRM"/>
    <property type="match status" value="3"/>
</dbReference>
<feature type="region of interest" description="Disordered" evidence="3">
    <location>
        <begin position="749"/>
        <end position="768"/>
    </location>
</feature>
<feature type="domain" description="RRM" evidence="4">
    <location>
        <begin position="198"/>
        <end position="282"/>
    </location>
</feature>
<organism evidence="5 6">
    <name type="scientific">Blattamonas nauphoetae</name>
    <dbReference type="NCBI Taxonomy" id="2049346"/>
    <lineage>
        <taxon>Eukaryota</taxon>
        <taxon>Metamonada</taxon>
        <taxon>Preaxostyla</taxon>
        <taxon>Oxymonadida</taxon>
        <taxon>Blattamonas</taxon>
    </lineage>
</organism>
<evidence type="ECO:0000256" key="2">
    <source>
        <dbReference type="PROSITE-ProRule" id="PRU00176"/>
    </source>
</evidence>
<evidence type="ECO:0000259" key="4">
    <source>
        <dbReference type="PROSITE" id="PS50102"/>
    </source>
</evidence>
<evidence type="ECO:0000313" key="6">
    <source>
        <dbReference type="Proteomes" id="UP001281761"/>
    </source>
</evidence>
<evidence type="ECO:0000256" key="1">
    <source>
        <dbReference type="ARBA" id="ARBA00022884"/>
    </source>
</evidence>
<comment type="caution">
    <text evidence="5">The sequence shown here is derived from an EMBL/GenBank/DDBJ whole genome shotgun (WGS) entry which is preliminary data.</text>
</comment>
<accession>A0ABQ9XVQ6</accession>
<protein>
    <recommendedName>
        <fullName evidence="4">RRM domain-containing protein</fullName>
    </recommendedName>
</protein>
<dbReference type="InterPro" id="IPR035979">
    <property type="entry name" value="RBD_domain_sf"/>
</dbReference>
<keyword evidence="6" id="KW-1185">Reference proteome</keyword>
<dbReference type="SUPFAM" id="SSF54928">
    <property type="entry name" value="RNA-binding domain, RBD"/>
    <property type="match status" value="2"/>
</dbReference>
<feature type="region of interest" description="Disordered" evidence="3">
    <location>
        <begin position="550"/>
        <end position="642"/>
    </location>
</feature>
<feature type="region of interest" description="Disordered" evidence="3">
    <location>
        <begin position="506"/>
        <end position="538"/>
    </location>
</feature>
<dbReference type="Gene3D" id="3.30.70.330">
    <property type="match status" value="3"/>
</dbReference>
<feature type="domain" description="RRM" evidence="4">
    <location>
        <begin position="17"/>
        <end position="103"/>
    </location>
</feature>
<sequence length="845" mass="92443">MNPNRPSQDFNPLNSRFDVILRNVPTDFTESDVYNIMERYGKVVSVSFIERRSVRKVIKTKIAVVTFTESEATLRAVHDENPPTVTSKQADPGETFTLSCTFSDEHNCLHISNIPPRLTKAEVKEMLDSFTQVPSEEVIITKVSSHRSSNLGWAYYSSHTLAVAALQAISHTTRAEFPINASFAKARPTDPAIMEHIKTVFLRGLPKIATLANVKTFVRELIGDQAYSHISGIVVPLDQKSRKRLGHAFIHFNDKAVATRCLDLLKTAKYGDMELFAEWAMPRDDNVHDDKDGKKGKWKKDGDVPKGSRKTKNLPQAVESESPLKRNDENRDVYTPKAYENPSNQTYQSSNHQTYKPPQTSKSVHNPTSFQQNRGSFFQISMPSHQNQTQNTPPQSREYIPQFQNEPAKIQFPVTNTNQQQFHLRVSFPQHEQDRSMEQYTDHAPVHVGNTHTPQSLTAFRSSPILHPSNGILTNPPAITFNPSTNRQTGIHQSIGLSQLSYGSSVPTTTLPSNLPNQFSSSLPSNLPMSLSPASRSVTSMNATPTIISSHQVGSISSPQYASTSPLYGPKNTPISSPPFIPSAGPSLSHLVPASLYPPPHNPSPRTNPSGPPLPLAKKSPSALLPSYQTTQSPSSSLLPPVSPINTQKGFYSGPSSAFQINTNFDIGRSLFDPDEGNDVLLDSDFSPLSSNIPNIPTTTIPSSLYDSPYNLPFPTHVPYDQSVLFLQPAKVSQSRLLDEFDGPSSLASSLGLGGSSQGSHPTSLFDIQPPLSSNSSFSAITSPFSGSAHSLQPFPSQFLSARFSSSSPGSLSQSLPSGSDDDSPHSLTIFGHGGLLRKDDNMPL</sequence>
<dbReference type="PROSITE" id="PS50102">
    <property type="entry name" value="RRM"/>
    <property type="match status" value="2"/>
</dbReference>
<reference evidence="5 6" key="1">
    <citation type="journal article" date="2022" name="bioRxiv">
        <title>Genomics of Preaxostyla Flagellates Illuminates Evolutionary Transitions and the Path Towards Mitochondrial Loss.</title>
        <authorList>
            <person name="Novak L.V.F."/>
            <person name="Treitli S.C."/>
            <person name="Pyrih J."/>
            <person name="Halakuc P."/>
            <person name="Pipaliya S.V."/>
            <person name="Vacek V."/>
            <person name="Brzon O."/>
            <person name="Soukal P."/>
            <person name="Eme L."/>
            <person name="Dacks J.B."/>
            <person name="Karnkowska A."/>
            <person name="Elias M."/>
            <person name="Hampl V."/>
        </authorList>
    </citation>
    <scope>NUCLEOTIDE SEQUENCE [LARGE SCALE GENOMIC DNA]</scope>
    <source>
        <strain evidence="5">NAU3</strain>
        <tissue evidence="5">Gut</tissue>
    </source>
</reference>
<dbReference type="InterPro" id="IPR012677">
    <property type="entry name" value="Nucleotide-bd_a/b_plait_sf"/>
</dbReference>